<feature type="compositionally biased region" description="Basic and acidic residues" evidence="1">
    <location>
        <begin position="148"/>
        <end position="164"/>
    </location>
</feature>
<proteinExistence type="predicted"/>
<feature type="compositionally biased region" description="Acidic residues" evidence="1">
    <location>
        <begin position="227"/>
        <end position="240"/>
    </location>
</feature>
<dbReference type="EMBL" id="KV009385">
    <property type="protein sequence ID" value="KZV29344.1"/>
    <property type="molecule type" value="Genomic_DNA"/>
</dbReference>
<dbReference type="Proteomes" id="UP000250235">
    <property type="component" value="Unassembled WGS sequence"/>
</dbReference>
<protein>
    <submittedName>
        <fullName evidence="2">Uncharacterized protein</fullName>
    </submittedName>
</protein>
<keyword evidence="3" id="KW-1185">Reference proteome</keyword>
<feature type="region of interest" description="Disordered" evidence="1">
    <location>
        <begin position="139"/>
        <end position="256"/>
    </location>
</feature>
<feature type="compositionally biased region" description="Basic and acidic residues" evidence="1">
    <location>
        <begin position="185"/>
        <end position="214"/>
    </location>
</feature>
<reference evidence="2 3" key="1">
    <citation type="journal article" date="2015" name="Proc. Natl. Acad. Sci. U.S.A.">
        <title>The resurrection genome of Boea hygrometrica: A blueprint for survival of dehydration.</title>
        <authorList>
            <person name="Xiao L."/>
            <person name="Yang G."/>
            <person name="Zhang L."/>
            <person name="Yang X."/>
            <person name="Zhao S."/>
            <person name="Ji Z."/>
            <person name="Zhou Q."/>
            <person name="Hu M."/>
            <person name="Wang Y."/>
            <person name="Chen M."/>
            <person name="Xu Y."/>
            <person name="Jin H."/>
            <person name="Xiao X."/>
            <person name="Hu G."/>
            <person name="Bao F."/>
            <person name="Hu Y."/>
            <person name="Wan P."/>
            <person name="Li L."/>
            <person name="Deng X."/>
            <person name="Kuang T."/>
            <person name="Xiang C."/>
            <person name="Zhu J.K."/>
            <person name="Oliver M.J."/>
            <person name="He Y."/>
        </authorList>
    </citation>
    <scope>NUCLEOTIDE SEQUENCE [LARGE SCALE GENOMIC DNA]</scope>
    <source>
        <strain evidence="3">cv. XS01</strain>
    </source>
</reference>
<feature type="region of interest" description="Disordered" evidence="1">
    <location>
        <begin position="52"/>
        <end position="99"/>
    </location>
</feature>
<accession>A0A2Z7BC25</accession>
<dbReference type="AlphaFoldDB" id="A0A2Z7BC25"/>
<evidence type="ECO:0000313" key="2">
    <source>
        <dbReference type="EMBL" id="KZV29344.1"/>
    </source>
</evidence>
<evidence type="ECO:0000256" key="1">
    <source>
        <dbReference type="SAM" id="MobiDB-lite"/>
    </source>
</evidence>
<sequence>MSVRCFNAPELVKEDLLCDFRFSRKGVKLVEDLADRMGKTAMLKSLKGLQEKVEVSSRADASPSSRKGKRKVLPSGDKEARRQKKNRASTPEARPMVNPEALSVIESPIGPQLGAGYSGSRRLGGFCGKVCGGARAPHKAAEASRGAAGDKEQGEVGVRDREEGVGGLTGRYEGQADGEIGSIRSEVDRLKGEAEKACDLEKERDNGYSEEEHPASFLNIGQALVDMSEEGEATDGDAPGDDASTSPKDSPSPSCT</sequence>
<organism evidence="2 3">
    <name type="scientific">Dorcoceras hygrometricum</name>
    <dbReference type="NCBI Taxonomy" id="472368"/>
    <lineage>
        <taxon>Eukaryota</taxon>
        <taxon>Viridiplantae</taxon>
        <taxon>Streptophyta</taxon>
        <taxon>Embryophyta</taxon>
        <taxon>Tracheophyta</taxon>
        <taxon>Spermatophyta</taxon>
        <taxon>Magnoliopsida</taxon>
        <taxon>eudicotyledons</taxon>
        <taxon>Gunneridae</taxon>
        <taxon>Pentapetalae</taxon>
        <taxon>asterids</taxon>
        <taxon>lamiids</taxon>
        <taxon>Lamiales</taxon>
        <taxon>Gesneriaceae</taxon>
        <taxon>Didymocarpoideae</taxon>
        <taxon>Trichosporeae</taxon>
        <taxon>Loxocarpinae</taxon>
        <taxon>Dorcoceras</taxon>
    </lineage>
</organism>
<evidence type="ECO:0000313" key="3">
    <source>
        <dbReference type="Proteomes" id="UP000250235"/>
    </source>
</evidence>
<feature type="compositionally biased region" description="Polar residues" evidence="1">
    <location>
        <begin position="243"/>
        <end position="256"/>
    </location>
</feature>
<gene>
    <name evidence="2" type="ORF">F511_18495</name>
</gene>
<name>A0A2Z7BC25_9LAMI</name>